<feature type="transmembrane region" description="Helical" evidence="5">
    <location>
        <begin position="247"/>
        <end position="266"/>
    </location>
</feature>
<dbReference type="Pfam" id="PF02361">
    <property type="entry name" value="CbiQ"/>
    <property type="match status" value="1"/>
</dbReference>
<protein>
    <submittedName>
        <fullName evidence="6">Unannotated protein</fullName>
    </submittedName>
</protein>
<evidence type="ECO:0000256" key="3">
    <source>
        <dbReference type="ARBA" id="ARBA00022989"/>
    </source>
</evidence>
<feature type="transmembrane region" description="Helical" evidence="5">
    <location>
        <begin position="344"/>
        <end position="364"/>
    </location>
</feature>
<feature type="transmembrane region" description="Helical" evidence="5">
    <location>
        <begin position="164"/>
        <end position="183"/>
    </location>
</feature>
<comment type="subcellular location">
    <subcellularLocation>
        <location evidence="1">Membrane</location>
        <topology evidence="1">Multi-pass membrane protein</topology>
    </subcellularLocation>
</comment>
<reference evidence="6" key="1">
    <citation type="submission" date="2020-05" db="EMBL/GenBank/DDBJ databases">
        <authorList>
            <person name="Chiriac C."/>
            <person name="Salcher M."/>
            <person name="Ghai R."/>
            <person name="Kavagutti S V."/>
        </authorList>
    </citation>
    <scope>NUCLEOTIDE SEQUENCE</scope>
</reference>
<gene>
    <name evidence="6" type="ORF">UFOPK2786_00631</name>
</gene>
<dbReference type="GO" id="GO:0005886">
    <property type="term" value="C:plasma membrane"/>
    <property type="evidence" value="ECO:0007669"/>
    <property type="project" value="TreeGrafter"/>
</dbReference>
<evidence type="ECO:0000256" key="1">
    <source>
        <dbReference type="ARBA" id="ARBA00004141"/>
    </source>
</evidence>
<keyword evidence="3 5" id="KW-1133">Transmembrane helix</keyword>
<feature type="transmembrane region" description="Helical" evidence="5">
    <location>
        <begin position="272"/>
        <end position="292"/>
    </location>
</feature>
<evidence type="ECO:0000256" key="4">
    <source>
        <dbReference type="ARBA" id="ARBA00023136"/>
    </source>
</evidence>
<keyword evidence="2 5" id="KW-0812">Transmembrane</keyword>
<name>A0A6J6SUH0_9ZZZZ</name>
<evidence type="ECO:0000256" key="2">
    <source>
        <dbReference type="ARBA" id="ARBA00022692"/>
    </source>
</evidence>
<keyword evidence="4 5" id="KW-0472">Membrane</keyword>
<dbReference type="InterPro" id="IPR003339">
    <property type="entry name" value="ABC/ECF_trnsptr_transmembrane"/>
</dbReference>
<evidence type="ECO:0000313" key="6">
    <source>
        <dbReference type="EMBL" id="CAB4738398.1"/>
    </source>
</evidence>
<feature type="transmembrane region" description="Helical" evidence="5">
    <location>
        <begin position="45"/>
        <end position="62"/>
    </location>
</feature>
<organism evidence="6">
    <name type="scientific">freshwater metagenome</name>
    <dbReference type="NCBI Taxonomy" id="449393"/>
    <lineage>
        <taxon>unclassified sequences</taxon>
        <taxon>metagenomes</taxon>
        <taxon>ecological metagenomes</taxon>
    </lineage>
</organism>
<dbReference type="PANTHER" id="PTHR33514">
    <property type="entry name" value="PROTEIN ABCI12, CHLOROPLASTIC"/>
    <property type="match status" value="1"/>
</dbReference>
<proteinExistence type="predicted"/>
<dbReference type="EMBL" id="CAEZYW010000075">
    <property type="protein sequence ID" value="CAB4738398.1"/>
    <property type="molecule type" value="Genomic_DNA"/>
</dbReference>
<feature type="transmembrane region" description="Helical" evidence="5">
    <location>
        <begin position="74"/>
        <end position="97"/>
    </location>
</feature>
<dbReference type="CDD" id="cd16914">
    <property type="entry name" value="EcfT"/>
    <property type="match status" value="1"/>
</dbReference>
<sequence>MIRGVSLAGERWRVGAGAIPRWLHPGAWWAWALGLATAASRTTNPLLLLLIVAVAAFVVSARKPDAPWARSFGFFLKLGIIVIVVRVLIQVVFGAAIGTTVLLPLPGIALPPWLAGVRIGGDVMLESVLMAFYDGLRLATILVCIGAANSLASPSRLLKSVPAALYEVGVSVVVALTFTPQLVTDVARVRSARHLRGRPTSGIRAIAGAAMPVFEGALDRSVTLAAAMDSRGYGRRGPATQSHRRGAAALLLIGLVAACIGSYGLVAAGSPVLMDAPMLAFGVIASIAAITWSARGAVRTRYRPDPWWTPEWLVAGAGIMAAGCFLAARWSAPLSLDTSFDPPAWPALPLLGLVGIIAAITPAFTAPQIPSTVPLARLLETDWEPAR</sequence>
<dbReference type="AlphaFoldDB" id="A0A6J6SUH0"/>
<dbReference type="PANTHER" id="PTHR33514:SF15">
    <property type="entry name" value="COBALT TRANSPORT PROTEIN"/>
    <property type="match status" value="1"/>
</dbReference>
<feature type="transmembrane region" description="Helical" evidence="5">
    <location>
        <begin position="312"/>
        <end position="332"/>
    </location>
</feature>
<feature type="transmembrane region" description="Helical" evidence="5">
    <location>
        <begin position="131"/>
        <end position="152"/>
    </location>
</feature>
<evidence type="ECO:0000256" key="5">
    <source>
        <dbReference type="SAM" id="Phobius"/>
    </source>
</evidence>
<accession>A0A6J6SUH0</accession>